<evidence type="ECO:0000313" key="3">
    <source>
        <dbReference type="Proteomes" id="UP000677228"/>
    </source>
</evidence>
<dbReference type="EMBL" id="CAJOBA010000030">
    <property type="protein sequence ID" value="CAF3496460.1"/>
    <property type="molecule type" value="Genomic_DNA"/>
</dbReference>
<dbReference type="AlphaFoldDB" id="A0A8S2CK55"/>
<proteinExistence type="predicted"/>
<dbReference type="Pfam" id="PF16477">
    <property type="entry name" value="DUF5054"/>
    <property type="match status" value="1"/>
</dbReference>
<organism evidence="1 3">
    <name type="scientific">Didymodactylos carnosus</name>
    <dbReference type="NCBI Taxonomy" id="1234261"/>
    <lineage>
        <taxon>Eukaryota</taxon>
        <taxon>Metazoa</taxon>
        <taxon>Spiralia</taxon>
        <taxon>Gnathifera</taxon>
        <taxon>Rotifera</taxon>
        <taxon>Eurotatoria</taxon>
        <taxon>Bdelloidea</taxon>
        <taxon>Philodinida</taxon>
        <taxon>Philodinidae</taxon>
        <taxon>Didymodactylos</taxon>
    </lineage>
</organism>
<evidence type="ECO:0000313" key="1">
    <source>
        <dbReference type="EMBL" id="CAF0723957.1"/>
    </source>
</evidence>
<dbReference type="Proteomes" id="UP000682733">
    <property type="component" value="Unassembled WGS sequence"/>
</dbReference>
<protein>
    <recommendedName>
        <fullName evidence="4">Glycoside hydrolase family 38 N-terminal domain-containing protein</fullName>
    </recommendedName>
</protein>
<accession>A0A8S2CK55</accession>
<reference evidence="1" key="1">
    <citation type="submission" date="2021-02" db="EMBL/GenBank/DDBJ databases">
        <authorList>
            <person name="Nowell W R."/>
        </authorList>
    </citation>
    <scope>NUCLEOTIDE SEQUENCE</scope>
</reference>
<dbReference type="EMBL" id="CAJNOK010000030">
    <property type="protein sequence ID" value="CAF0723957.1"/>
    <property type="molecule type" value="Genomic_DNA"/>
</dbReference>
<gene>
    <name evidence="1" type="ORF">OVA965_LOCUS268</name>
    <name evidence="2" type="ORF">TMI583_LOCUS268</name>
</gene>
<comment type="caution">
    <text evidence="1">The sequence shown here is derived from an EMBL/GenBank/DDBJ whole genome shotgun (WGS) entry which is preliminary data.</text>
</comment>
<sequence>MSTEIKTSLTNNNPNELTNVSNLTAYVSVTVTGQPLSFTTGYLDLNSDNQLTLVTDQGNQINGTIHYDRDLPSICWQGDTLSCWKQILPNISRIHVIHMNHLDVGYNGIPQTGFINNILNIYFHQYFPRAVLLAEQIRKVYPEDSFVYTTHPWLLDLFFNCPPNLVLNGIKLICPSVEEMALVEGSIRSGHITWHAAPMNMQYEFMDELTLNASFDIAVALSKRFDRPITCVLSLRDVPGLPLAVLQAFKTYFQQYCSHPPMITVGVNSAVTGLEIPKGLFRWGIDSDSSVLATWHSFGYPNNPGSTFSKPGGLSLNDLVIVPEAGIGLAFSFRTDNQGPPQSLSEIHQDHEILRQSYPSASVFASSLQSFLEDVASYSSELEYFDSDISDTWLQGIGSDPKRVQQYQVLQQAISRCYDENLCEYNNEQLINASRFLIKIPEHTWGLPGVYDQINWSNKQFHAVVNSGNNYNNCRSAWTEQREFFNVYLQTVENHPLYDIIQDELTKAFSNLNRPNLENFVEVRPDEDFFLFKTSAKPFHVSFDEEHGSIKRFYRDDTIYWTTDKYQLASYVYITYNQTDFDHLSQTYGNPGISKPNSTLNAQPQSAVWLPQIQKFYRSRINENQFLVQMLLDNTTTVNYGGFGEIWLNYTFLDETTLFLEWLGLNKTSTRLGEASMIKFMLPMSPTCSLILYDNEIDVQKAAKNSSYYQRGVQAFSCKSSISDNCYVTVKVTTLDAPIACPIVQDQQPTALPFPAPGDNDQLSLDGMAINLHNNVWETNYILWYPFANDDQSWRTRFIIKFDGSCV</sequence>
<dbReference type="InterPro" id="IPR032482">
    <property type="entry name" value="DUF5054"/>
</dbReference>
<name>A0A8S2CK55_9BILA</name>
<evidence type="ECO:0008006" key="4">
    <source>
        <dbReference type="Google" id="ProtNLM"/>
    </source>
</evidence>
<evidence type="ECO:0000313" key="2">
    <source>
        <dbReference type="EMBL" id="CAF3496460.1"/>
    </source>
</evidence>
<dbReference type="Proteomes" id="UP000677228">
    <property type="component" value="Unassembled WGS sequence"/>
</dbReference>